<feature type="domain" description="DSBA-like thioredoxin" evidence="1">
    <location>
        <begin position="11"/>
        <end position="211"/>
    </location>
</feature>
<protein>
    <submittedName>
        <fullName evidence="2">Disulfide bond formation protein DsbA</fullName>
    </submittedName>
</protein>
<keyword evidence="3" id="KW-1185">Reference proteome</keyword>
<dbReference type="Proteomes" id="UP000239504">
    <property type="component" value="Unassembled WGS sequence"/>
</dbReference>
<dbReference type="PANTHER" id="PTHR13887">
    <property type="entry name" value="GLUTATHIONE S-TRANSFERASE KAPPA"/>
    <property type="match status" value="1"/>
</dbReference>
<reference evidence="2 3" key="1">
    <citation type="submission" date="2017-12" db="EMBL/GenBank/DDBJ databases">
        <authorList>
            <person name="Hurst M.R.H."/>
        </authorList>
    </citation>
    <scope>NUCLEOTIDE SEQUENCE [LARGE SCALE GENOMIC DNA]</scope>
    <source>
        <strain evidence="2 3">SY-3-19</strain>
    </source>
</reference>
<dbReference type="Gene3D" id="3.40.30.10">
    <property type="entry name" value="Glutaredoxin"/>
    <property type="match status" value="1"/>
</dbReference>
<organism evidence="2 3">
    <name type="scientific">Hyphococcus luteus</name>
    <dbReference type="NCBI Taxonomy" id="2058213"/>
    <lineage>
        <taxon>Bacteria</taxon>
        <taxon>Pseudomonadati</taxon>
        <taxon>Pseudomonadota</taxon>
        <taxon>Alphaproteobacteria</taxon>
        <taxon>Parvularculales</taxon>
        <taxon>Parvularculaceae</taxon>
        <taxon>Hyphococcus</taxon>
    </lineage>
</organism>
<dbReference type="Pfam" id="PF01323">
    <property type="entry name" value="DSBA"/>
    <property type="match status" value="1"/>
</dbReference>
<sequence>MTDPDRPRLLIDIVADPVCPWCYVGLKSFELAKDRLKDEFIVLPRIRAYQLNPDTPADGVDRREFYAKKFPDEAKRAEMAHQLKAAALGAGFAFDPSLPTHLPNTLKAHQLIRLAHFDGAQERLALMLYAAYWDKNADIGDDETLVKIAGEAGLDRDNALADLQNPKSAGEVKAEADAFRQAGVTGVPTFIVNERTGFSGALPPARLADALRQAARATRAQ</sequence>
<evidence type="ECO:0000313" key="2">
    <source>
        <dbReference type="EMBL" id="PQA88732.1"/>
    </source>
</evidence>
<dbReference type="InterPro" id="IPR001853">
    <property type="entry name" value="DSBA-like_thioredoxin_dom"/>
</dbReference>
<gene>
    <name evidence="2" type="ORF">CW354_10705</name>
</gene>
<dbReference type="InterPro" id="IPR036249">
    <property type="entry name" value="Thioredoxin-like_sf"/>
</dbReference>
<dbReference type="PANTHER" id="PTHR13887:SF41">
    <property type="entry name" value="THIOREDOXIN SUPERFAMILY PROTEIN"/>
    <property type="match status" value="1"/>
</dbReference>
<dbReference type="GO" id="GO:0016491">
    <property type="term" value="F:oxidoreductase activity"/>
    <property type="evidence" value="ECO:0007669"/>
    <property type="project" value="InterPro"/>
</dbReference>
<dbReference type="EMBL" id="PJCH01000005">
    <property type="protein sequence ID" value="PQA88732.1"/>
    <property type="molecule type" value="Genomic_DNA"/>
</dbReference>
<dbReference type="CDD" id="cd03024">
    <property type="entry name" value="DsbA_FrnE"/>
    <property type="match status" value="1"/>
</dbReference>
<comment type="caution">
    <text evidence="2">The sequence shown here is derived from an EMBL/GenBank/DDBJ whole genome shotgun (WGS) entry which is preliminary data.</text>
</comment>
<accession>A0A2S7K8B6</accession>
<name>A0A2S7K8B6_9PROT</name>
<dbReference type="AlphaFoldDB" id="A0A2S7K8B6"/>
<dbReference type="RefSeq" id="WP_104829971.1">
    <property type="nucleotide sequence ID" value="NZ_PJCH01000005.1"/>
</dbReference>
<dbReference type="SUPFAM" id="SSF52833">
    <property type="entry name" value="Thioredoxin-like"/>
    <property type="match status" value="1"/>
</dbReference>
<proteinExistence type="predicted"/>
<evidence type="ECO:0000259" key="1">
    <source>
        <dbReference type="Pfam" id="PF01323"/>
    </source>
</evidence>
<evidence type="ECO:0000313" key="3">
    <source>
        <dbReference type="Proteomes" id="UP000239504"/>
    </source>
</evidence>
<dbReference type="OrthoDB" id="9799122at2"/>